<evidence type="ECO:0000313" key="3">
    <source>
        <dbReference type="Proteomes" id="UP000756710"/>
    </source>
</evidence>
<name>A0A060ZVB9_9ACTN</name>
<organism evidence="1">
    <name type="scientific">Streptomyces iranensis</name>
    <dbReference type="NCBI Taxonomy" id="576784"/>
    <lineage>
        <taxon>Bacteria</taxon>
        <taxon>Bacillati</taxon>
        <taxon>Actinomycetota</taxon>
        <taxon>Actinomycetes</taxon>
        <taxon>Kitasatosporales</taxon>
        <taxon>Streptomycetaceae</taxon>
        <taxon>Streptomyces</taxon>
        <taxon>Streptomyces violaceusniger group</taxon>
    </lineage>
</organism>
<dbReference type="Proteomes" id="UP000756710">
    <property type="component" value="Unassembled WGS sequence"/>
</dbReference>
<dbReference type="EMBL" id="LK022848">
    <property type="protein sequence ID" value="CDR07438.1"/>
    <property type="molecule type" value="Genomic_DNA"/>
</dbReference>
<dbReference type="SUPFAM" id="SSF51735">
    <property type="entry name" value="NAD(P)-binding Rossmann-fold domains"/>
    <property type="match status" value="1"/>
</dbReference>
<dbReference type="HOGENOM" id="CLU_124419_0_0_11"/>
<gene>
    <name evidence="2" type="ORF">J2Z30_003376</name>
    <name evidence="1" type="ORF">SIRAN4173</name>
</gene>
<evidence type="ECO:0000313" key="2">
    <source>
        <dbReference type="EMBL" id="MBP2062360.1"/>
    </source>
</evidence>
<dbReference type="InterPro" id="IPR036291">
    <property type="entry name" value="NAD(P)-bd_dom_sf"/>
</dbReference>
<proteinExistence type="predicted"/>
<sequence>MKIVAIGRGMIGGGLASLWRAAGHEVEELGREGGDASDADAVLVAVPGAKISDALSKVTGLEGKIAIDATNIMPARHGNFPSYAEEVKFFTHAPVAKSFNMNFGALYGEVRKQRVRPSNWYVADEGAVDVTEHLIRDAGYDPVRVGDLSRARDFENAVWLLMGIQPVGGVFYRFAVPGEL</sequence>
<dbReference type="AlphaFoldDB" id="A0A060ZVB9"/>
<dbReference type="EMBL" id="JAGGLR010000008">
    <property type="protein sequence ID" value="MBP2062360.1"/>
    <property type="molecule type" value="Genomic_DNA"/>
</dbReference>
<reference evidence="2 3" key="2">
    <citation type="submission" date="2021-03" db="EMBL/GenBank/DDBJ databases">
        <title>Genomic Encyclopedia of Type Strains, Phase IV (KMG-IV): sequencing the most valuable type-strain genomes for metagenomic binning, comparative biology and taxonomic classification.</title>
        <authorList>
            <person name="Goeker M."/>
        </authorList>
    </citation>
    <scope>NUCLEOTIDE SEQUENCE [LARGE SCALE GENOMIC DNA]</scope>
    <source>
        <strain evidence="2 3">DSM 41954</strain>
    </source>
</reference>
<dbReference type="Gene3D" id="3.40.50.720">
    <property type="entry name" value="NAD(P)-binding Rossmann-like Domain"/>
    <property type="match status" value="1"/>
</dbReference>
<protein>
    <submittedName>
        <fullName evidence="2">Dinucleotide-binding enzyme</fullName>
    </submittedName>
</protein>
<evidence type="ECO:0000313" key="1">
    <source>
        <dbReference type="EMBL" id="CDR07438.1"/>
    </source>
</evidence>
<accession>A0A060ZVB9</accession>
<dbReference type="RefSeq" id="WP_044571232.1">
    <property type="nucleotide sequence ID" value="NZ_BAABDR010000003.1"/>
</dbReference>
<keyword evidence="3" id="KW-1185">Reference proteome</keyword>
<reference evidence="1" key="1">
    <citation type="submission" date="2014-05" db="EMBL/GenBank/DDBJ databases">
        <authorList>
            <person name="Horn Fabian"/>
        </authorList>
    </citation>
    <scope>NUCLEOTIDE SEQUENCE</scope>
</reference>